<dbReference type="Pfam" id="PF13246">
    <property type="entry name" value="Cation_ATPase"/>
    <property type="match status" value="1"/>
</dbReference>
<keyword evidence="5" id="KW-0479">Metal-binding</keyword>
<dbReference type="SUPFAM" id="SSF81665">
    <property type="entry name" value="Calcium ATPase, transmembrane domain M"/>
    <property type="match status" value="1"/>
</dbReference>
<evidence type="ECO:0000256" key="5">
    <source>
        <dbReference type="ARBA" id="ARBA00022723"/>
    </source>
</evidence>
<dbReference type="InterPro" id="IPR006068">
    <property type="entry name" value="ATPase_P-typ_cation-transptr_C"/>
</dbReference>
<feature type="transmembrane region" description="Helical" evidence="11">
    <location>
        <begin position="249"/>
        <end position="269"/>
    </location>
</feature>
<evidence type="ECO:0000256" key="7">
    <source>
        <dbReference type="ARBA" id="ARBA00022840"/>
    </source>
</evidence>
<dbReference type="Gene3D" id="1.20.1110.10">
    <property type="entry name" value="Calcium-transporting ATPase, transmembrane domain"/>
    <property type="match status" value="1"/>
</dbReference>
<dbReference type="Proteomes" id="UP000199256">
    <property type="component" value="Unassembled WGS sequence"/>
</dbReference>
<dbReference type="PRINTS" id="PR00119">
    <property type="entry name" value="CATATPASE"/>
</dbReference>
<dbReference type="AlphaFoldDB" id="A0A1H7PYI5"/>
<keyword evidence="3" id="KW-1003">Cell membrane</keyword>
<dbReference type="OrthoDB" id="9814270at2"/>
<evidence type="ECO:0000256" key="3">
    <source>
        <dbReference type="ARBA" id="ARBA00022475"/>
    </source>
</evidence>
<reference evidence="14" key="1">
    <citation type="submission" date="2016-10" db="EMBL/GenBank/DDBJ databases">
        <authorList>
            <person name="Varghese N."/>
            <person name="Submissions S."/>
        </authorList>
    </citation>
    <scope>NUCLEOTIDE SEQUENCE [LARGE SCALE GENOMIC DNA]</scope>
    <source>
        <strain evidence="14">DSM 241</strain>
    </source>
</reference>
<evidence type="ECO:0000313" key="13">
    <source>
        <dbReference type="EMBL" id="SEL40107.1"/>
    </source>
</evidence>
<dbReference type="GO" id="GO:0046872">
    <property type="term" value="F:metal ion binding"/>
    <property type="evidence" value="ECO:0007669"/>
    <property type="project" value="UniProtKB-KW"/>
</dbReference>
<dbReference type="PANTHER" id="PTHR43294:SF20">
    <property type="entry name" value="P-TYPE ATPASE"/>
    <property type="match status" value="1"/>
</dbReference>
<dbReference type="SUPFAM" id="SSF81660">
    <property type="entry name" value="Metal cation-transporting ATPase, ATP-binding domain N"/>
    <property type="match status" value="1"/>
</dbReference>
<dbReference type="GO" id="GO:0030007">
    <property type="term" value="P:intracellular potassium ion homeostasis"/>
    <property type="evidence" value="ECO:0007669"/>
    <property type="project" value="TreeGrafter"/>
</dbReference>
<dbReference type="GO" id="GO:1902600">
    <property type="term" value="P:proton transmembrane transport"/>
    <property type="evidence" value="ECO:0007669"/>
    <property type="project" value="TreeGrafter"/>
</dbReference>
<keyword evidence="9 11" id="KW-1133">Transmembrane helix</keyword>
<evidence type="ECO:0000256" key="2">
    <source>
        <dbReference type="ARBA" id="ARBA00005675"/>
    </source>
</evidence>
<name>A0A1H7PYI5_9GAMM</name>
<evidence type="ECO:0000256" key="4">
    <source>
        <dbReference type="ARBA" id="ARBA00022692"/>
    </source>
</evidence>
<feature type="transmembrane region" description="Helical" evidence="11">
    <location>
        <begin position="778"/>
        <end position="797"/>
    </location>
</feature>
<dbReference type="CDD" id="cd02080">
    <property type="entry name" value="P-type_ATPase_cation"/>
    <property type="match status" value="1"/>
</dbReference>
<gene>
    <name evidence="13" type="ORF">SAMN05444515_11546</name>
</gene>
<keyword evidence="7" id="KW-0067">ATP-binding</keyword>
<dbReference type="Gene3D" id="2.70.150.10">
    <property type="entry name" value="Calcium-transporting ATPase, cytoplasmic transduction domain A"/>
    <property type="match status" value="1"/>
</dbReference>
<evidence type="ECO:0000256" key="6">
    <source>
        <dbReference type="ARBA" id="ARBA00022741"/>
    </source>
</evidence>
<comment type="subcellular location">
    <subcellularLocation>
        <location evidence="1">Cell membrane</location>
        <topology evidence="1">Multi-pass membrane protein</topology>
    </subcellularLocation>
</comment>
<proteinExistence type="inferred from homology"/>
<keyword evidence="8" id="KW-1278">Translocase</keyword>
<feature type="transmembrane region" description="Helical" evidence="11">
    <location>
        <begin position="841"/>
        <end position="862"/>
    </location>
</feature>
<dbReference type="STRING" id="1396821.SAMN05444515_11546"/>
<dbReference type="FunFam" id="3.40.50.1000:FF:000028">
    <property type="entry name" value="Calcium-transporting P-type ATPase, putative"/>
    <property type="match status" value="1"/>
</dbReference>
<dbReference type="InterPro" id="IPR059000">
    <property type="entry name" value="ATPase_P-type_domA"/>
</dbReference>
<dbReference type="PROSITE" id="PS00154">
    <property type="entry name" value="ATPASE_E1_E2"/>
    <property type="match status" value="1"/>
</dbReference>
<protein>
    <submittedName>
        <fullName evidence="13">Ca2+-transporting ATPase/cation-transporting ATPase F</fullName>
    </submittedName>
</protein>
<dbReference type="InterPro" id="IPR001757">
    <property type="entry name" value="P_typ_ATPase"/>
</dbReference>
<keyword evidence="4 11" id="KW-0812">Transmembrane</keyword>
<evidence type="ECO:0000256" key="9">
    <source>
        <dbReference type="ARBA" id="ARBA00022989"/>
    </source>
</evidence>
<dbReference type="SUPFAM" id="SSF81653">
    <property type="entry name" value="Calcium ATPase, transduction domain A"/>
    <property type="match status" value="1"/>
</dbReference>
<dbReference type="GO" id="GO:1990573">
    <property type="term" value="P:potassium ion import across plasma membrane"/>
    <property type="evidence" value="ECO:0007669"/>
    <property type="project" value="TreeGrafter"/>
</dbReference>
<dbReference type="InterPro" id="IPR004014">
    <property type="entry name" value="ATPase_P-typ_cation-transptr_N"/>
</dbReference>
<dbReference type="PANTHER" id="PTHR43294">
    <property type="entry name" value="SODIUM/POTASSIUM-TRANSPORTING ATPASE SUBUNIT ALPHA"/>
    <property type="match status" value="1"/>
</dbReference>
<dbReference type="FunFam" id="2.70.150.10:FF:000016">
    <property type="entry name" value="Calcium-transporting P-type ATPase putative"/>
    <property type="match status" value="1"/>
</dbReference>
<feature type="transmembrane region" description="Helical" evidence="11">
    <location>
        <begin position="732"/>
        <end position="750"/>
    </location>
</feature>
<dbReference type="SUPFAM" id="SSF56784">
    <property type="entry name" value="HAD-like"/>
    <property type="match status" value="1"/>
</dbReference>
<dbReference type="InterPro" id="IPR050510">
    <property type="entry name" value="Cation_transp_ATPase_P-type"/>
</dbReference>
<dbReference type="GO" id="GO:0016887">
    <property type="term" value="F:ATP hydrolysis activity"/>
    <property type="evidence" value="ECO:0007669"/>
    <property type="project" value="InterPro"/>
</dbReference>
<dbReference type="SFLD" id="SFLDS00003">
    <property type="entry name" value="Haloacid_Dehalogenase"/>
    <property type="match status" value="1"/>
</dbReference>
<dbReference type="InterPro" id="IPR036412">
    <property type="entry name" value="HAD-like_sf"/>
</dbReference>
<feature type="transmembrane region" description="Helical" evidence="11">
    <location>
        <begin position="874"/>
        <end position="891"/>
    </location>
</feature>
<dbReference type="SFLD" id="SFLDF00027">
    <property type="entry name" value="p-type_atpase"/>
    <property type="match status" value="1"/>
</dbReference>
<comment type="similarity">
    <text evidence="2">Belongs to the cation transport ATPase (P-type) (TC 3.A.3) family. Type IIA subfamily.</text>
</comment>
<dbReference type="SMART" id="SM00831">
    <property type="entry name" value="Cation_ATPase_N"/>
    <property type="match status" value="1"/>
</dbReference>
<dbReference type="Gene3D" id="3.40.50.1000">
    <property type="entry name" value="HAD superfamily/HAD-like"/>
    <property type="match status" value="1"/>
</dbReference>
<dbReference type="InterPro" id="IPR023299">
    <property type="entry name" value="ATPase_P-typ_cyto_dom_N"/>
</dbReference>
<feature type="transmembrane region" description="Helical" evidence="11">
    <location>
        <begin position="701"/>
        <end position="726"/>
    </location>
</feature>
<feature type="transmembrane region" description="Helical" evidence="11">
    <location>
        <begin position="86"/>
        <end position="102"/>
    </location>
</feature>
<feature type="transmembrane region" description="Helical" evidence="11">
    <location>
        <begin position="275"/>
        <end position="301"/>
    </location>
</feature>
<dbReference type="GO" id="GO:0006883">
    <property type="term" value="P:intracellular sodium ion homeostasis"/>
    <property type="evidence" value="ECO:0007669"/>
    <property type="project" value="TreeGrafter"/>
</dbReference>
<feature type="transmembrane region" description="Helical" evidence="11">
    <location>
        <begin position="58"/>
        <end position="80"/>
    </location>
</feature>
<evidence type="ECO:0000256" key="11">
    <source>
        <dbReference type="SAM" id="Phobius"/>
    </source>
</evidence>
<dbReference type="Pfam" id="PF00690">
    <property type="entry name" value="Cation_ATPase_N"/>
    <property type="match status" value="1"/>
</dbReference>
<dbReference type="InterPro" id="IPR008250">
    <property type="entry name" value="ATPase_P-typ_transduc_dom_A_sf"/>
</dbReference>
<keyword evidence="10 11" id="KW-0472">Membrane</keyword>
<dbReference type="FunFam" id="3.40.50.1000:FF:000001">
    <property type="entry name" value="Phospholipid-transporting ATPase IC"/>
    <property type="match status" value="1"/>
</dbReference>
<evidence type="ECO:0000256" key="8">
    <source>
        <dbReference type="ARBA" id="ARBA00022967"/>
    </source>
</evidence>
<feature type="domain" description="Cation-transporting P-type ATPase N-terminal" evidence="12">
    <location>
        <begin position="8"/>
        <end position="82"/>
    </location>
</feature>
<dbReference type="PRINTS" id="PR00120">
    <property type="entry name" value="HATPASE"/>
</dbReference>
<keyword evidence="6" id="KW-0547">Nucleotide-binding</keyword>
<dbReference type="InterPro" id="IPR044492">
    <property type="entry name" value="P_typ_ATPase_HD_dom"/>
</dbReference>
<dbReference type="NCBIfam" id="TIGR01494">
    <property type="entry name" value="ATPase_P-type"/>
    <property type="match status" value="2"/>
</dbReference>
<dbReference type="GO" id="GO:0036376">
    <property type="term" value="P:sodium ion export across plasma membrane"/>
    <property type="evidence" value="ECO:0007669"/>
    <property type="project" value="TreeGrafter"/>
</dbReference>
<dbReference type="GO" id="GO:0005886">
    <property type="term" value="C:plasma membrane"/>
    <property type="evidence" value="ECO:0007669"/>
    <property type="project" value="UniProtKB-SubCell"/>
</dbReference>
<evidence type="ECO:0000313" key="14">
    <source>
        <dbReference type="Proteomes" id="UP000199256"/>
    </source>
</evidence>
<organism evidence="13 14">
    <name type="scientific">Ectothiorhodospira marina</name>
    <dbReference type="NCBI Taxonomy" id="1396821"/>
    <lineage>
        <taxon>Bacteria</taxon>
        <taxon>Pseudomonadati</taxon>
        <taxon>Pseudomonadota</taxon>
        <taxon>Gammaproteobacteria</taxon>
        <taxon>Chromatiales</taxon>
        <taxon>Ectothiorhodospiraceae</taxon>
        <taxon>Ectothiorhodospira</taxon>
    </lineage>
</organism>
<dbReference type="InterPro" id="IPR023298">
    <property type="entry name" value="ATPase_P-typ_TM_dom_sf"/>
</dbReference>
<keyword evidence="14" id="KW-1185">Reference proteome</keyword>
<dbReference type="Pfam" id="PF00122">
    <property type="entry name" value="E1-E2_ATPase"/>
    <property type="match status" value="1"/>
</dbReference>
<dbReference type="RefSeq" id="WP_090254834.1">
    <property type="nucleotide sequence ID" value="NZ_FOAA01000015.1"/>
</dbReference>
<dbReference type="EMBL" id="FOAA01000015">
    <property type="protein sequence ID" value="SEL40107.1"/>
    <property type="molecule type" value="Genomic_DNA"/>
</dbReference>
<dbReference type="Pfam" id="PF00689">
    <property type="entry name" value="Cation_ATPase_C"/>
    <property type="match status" value="1"/>
</dbReference>
<sequence length="914" mass="99897">MDQPMQDDWYQRPCSEVLETLETQEHDGLTDEQVRERLATYGPNTLATAKAMSWFKRLLLQFHNPLIYILLIATVVTLVLGEYVDSGVIFAVILINAIIGYVQESKAEDAIQSLKHMLSSTATVMRQGQRMEVPAAELVPGDIVLLASGDKVPADMRMVSARDLQIDESTLTGESVAVEKQSKPLDSNTVLADRSNMAFAGTLVTYGTGRAVVTATGNRTETGKIADMISEAVSLETPLTRKINAFSRVLLWVILVLAGVTFGVGLLYGQSWVDTFMAAVALAVAAIPEGLPAVVTITLAIGVRRMALRNAIIRKLPAVETLGSTTVICSDKTGTLTENQMTVQRILVDDTTFELSGAGYEPQGQILQDGEPLAGPVAGHEALYQCLLAGLLSNDSELVEQEGRWTVQGDPTEGALITSALKAGMERHPLRRELKRVDAIPFESDRQYMATLHRHEGGYRVYMKGSAERVIAHCDRIMTADGELRPLDSKRLHEQADQLAAQGLRVLAFAMRESDLDHLQVPDPERAEDRLIFLGLQAMIDPPREAVVHSVETCRQAGIRVKMITGDHALTARAIAERIGILRDGEQASQQVLTGRELGNMTPTELARASEAVSVFARVAPEQKLQLVEALQAQGHVVAMTGDGVNDAPALKRANIGVAMGINGTEVSRDASDMVLADDNFSSIEAAVEEGRNVFDNLLKFITWILPTNLGQGLVIMVAVLLGVTLPVLPVQALWLNMTTAVFLGLMLAFEPREPGIMGRAPRQTNMPILNGETIGRIFSVSALLLLGAFGLFQWSLMQGASIEEARTLAVSLFVVVQSFFLLNCRSLTRSVFQTHPFSNHWIWWGITGMAVAQLLFVYTPFMNLLFQSAPLSLSQWGLILAYGVVVLLLVELEKAVWRWRHPEKKTVAAKTRA</sequence>
<evidence type="ECO:0000256" key="1">
    <source>
        <dbReference type="ARBA" id="ARBA00004651"/>
    </source>
</evidence>
<feature type="transmembrane region" description="Helical" evidence="11">
    <location>
        <begin position="809"/>
        <end position="829"/>
    </location>
</feature>
<evidence type="ECO:0000256" key="10">
    <source>
        <dbReference type="ARBA" id="ARBA00023136"/>
    </source>
</evidence>
<dbReference type="GO" id="GO:0005391">
    <property type="term" value="F:P-type sodium:potassium-exchanging transporter activity"/>
    <property type="evidence" value="ECO:0007669"/>
    <property type="project" value="TreeGrafter"/>
</dbReference>
<accession>A0A1H7PYI5</accession>
<dbReference type="InterPro" id="IPR023214">
    <property type="entry name" value="HAD_sf"/>
</dbReference>
<evidence type="ECO:0000259" key="12">
    <source>
        <dbReference type="SMART" id="SM00831"/>
    </source>
</evidence>
<dbReference type="Gene3D" id="3.40.1110.10">
    <property type="entry name" value="Calcium-transporting ATPase, cytoplasmic domain N"/>
    <property type="match status" value="1"/>
</dbReference>
<dbReference type="GO" id="GO:0005524">
    <property type="term" value="F:ATP binding"/>
    <property type="evidence" value="ECO:0007669"/>
    <property type="project" value="UniProtKB-KW"/>
</dbReference>
<dbReference type="InterPro" id="IPR018303">
    <property type="entry name" value="ATPase_P-typ_P_site"/>
</dbReference>
<dbReference type="SFLD" id="SFLDG00002">
    <property type="entry name" value="C1.7:_P-type_atpase_like"/>
    <property type="match status" value="1"/>
</dbReference>